<dbReference type="EMBL" id="NEXO01000052">
    <property type="protein sequence ID" value="PSO04714.1"/>
    <property type="molecule type" value="Genomic_DNA"/>
</dbReference>
<evidence type="ECO:0000313" key="2">
    <source>
        <dbReference type="EMBL" id="PSO04714.1"/>
    </source>
</evidence>
<protein>
    <submittedName>
        <fullName evidence="2">Uncharacterized protein</fullName>
    </submittedName>
</protein>
<dbReference type="AlphaFoldDB" id="A0A2R6C1G9"/>
<keyword evidence="1" id="KW-0472">Membrane</keyword>
<reference evidence="2 3" key="1">
    <citation type="submission" date="2017-04" db="EMBL/GenBank/DDBJ databases">
        <title>Novel microbial lineages endemic to geothermal iron-oxide mats fill important gaps in the evolutionary history of Archaea.</title>
        <authorList>
            <person name="Jay Z.J."/>
            <person name="Beam J.P."/>
            <person name="Dlakic M."/>
            <person name="Rusch D.B."/>
            <person name="Kozubal M.A."/>
            <person name="Inskeep W.P."/>
        </authorList>
    </citation>
    <scope>NUCLEOTIDE SEQUENCE [LARGE SCALE GENOMIC DNA]</scope>
    <source>
        <strain evidence="2">ECH_B_SAG-G16</strain>
    </source>
</reference>
<feature type="transmembrane region" description="Helical" evidence="1">
    <location>
        <begin position="107"/>
        <end position="126"/>
    </location>
</feature>
<sequence length="128" mass="14442">MQTPHEFIGVTPLSPCQHAPTMQWGAPSILSPPTSVRAPLPQRRSWVFATTLLRVHTQMLKSENLYKPIYFETADYGVLPFGKPKSAQNVKFPTVKRNTKTLVTLKFNLMSSFLILGVSLWTLGWLTL</sequence>
<dbReference type="Proteomes" id="UP000241886">
    <property type="component" value="Unassembled WGS sequence"/>
</dbReference>
<keyword evidence="1" id="KW-0812">Transmembrane</keyword>
<comment type="caution">
    <text evidence="2">The sequence shown here is derived from an EMBL/GenBank/DDBJ whole genome shotgun (WGS) entry which is preliminary data.</text>
</comment>
<organism evidence="2 3">
    <name type="scientific">Candidatus Marsarchaeota G2 archaeon ECH_B_SAG-G16</name>
    <dbReference type="NCBI Taxonomy" id="1978167"/>
    <lineage>
        <taxon>Archaea</taxon>
        <taxon>Candidatus Marsarchaeota</taxon>
        <taxon>Candidatus Marsarchaeota group 2</taxon>
    </lineage>
</organism>
<name>A0A2R6C1G9_9ARCH</name>
<keyword evidence="1" id="KW-1133">Transmembrane helix</keyword>
<evidence type="ECO:0000313" key="3">
    <source>
        <dbReference type="Proteomes" id="UP000241886"/>
    </source>
</evidence>
<gene>
    <name evidence="2" type="ORF">B9Q13_03775</name>
</gene>
<evidence type="ECO:0000256" key="1">
    <source>
        <dbReference type="SAM" id="Phobius"/>
    </source>
</evidence>
<accession>A0A2R6C1G9</accession>
<proteinExistence type="predicted"/>